<dbReference type="AlphaFoldDB" id="A0A7W5FVX1"/>
<proteinExistence type="predicted"/>
<evidence type="ECO:0000313" key="1">
    <source>
        <dbReference type="EMBL" id="MBB3121282.1"/>
    </source>
</evidence>
<keyword evidence="2" id="KW-1185">Reference proteome</keyword>
<reference evidence="1 2" key="1">
    <citation type="submission" date="2020-08" db="EMBL/GenBank/DDBJ databases">
        <title>Genomic Encyclopedia of Type Strains, Phase III (KMG-III): the genomes of soil and plant-associated and newly described type strains.</title>
        <authorList>
            <person name="Whitman W."/>
        </authorList>
    </citation>
    <scope>NUCLEOTIDE SEQUENCE [LARGE SCALE GENOMIC DNA]</scope>
    <source>
        <strain evidence="1 2">CECT 8897</strain>
    </source>
</reference>
<protein>
    <submittedName>
        <fullName evidence="1">Uncharacterized protein</fullName>
    </submittedName>
</protein>
<evidence type="ECO:0000313" key="2">
    <source>
        <dbReference type="Proteomes" id="UP000541535"/>
    </source>
</evidence>
<accession>A0A7W5FVX1</accession>
<dbReference type="RefSeq" id="WP_183443010.1">
    <property type="nucleotide sequence ID" value="NZ_JACHXD010000015.1"/>
</dbReference>
<gene>
    <name evidence="1" type="ORF">FHS03_004360</name>
</gene>
<organism evidence="1 2">
    <name type="scientific">Pseudoduganella violacea</name>
    <dbReference type="NCBI Taxonomy" id="1715466"/>
    <lineage>
        <taxon>Bacteria</taxon>
        <taxon>Pseudomonadati</taxon>
        <taxon>Pseudomonadota</taxon>
        <taxon>Betaproteobacteria</taxon>
        <taxon>Burkholderiales</taxon>
        <taxon>Oxalobacteraceae</taxon>
        <taxon>Telluria group</taxon>
        <taxon>Pseudoduganella</taxon>
    </lineage>
</organism>
<name>A0A7W5FVX1_9BURK</name>
<dbReference type="Proteomes" id="UP000541535">
    <property type="component" value="Unassembled WGS sequence"/>
</dbReference>
<dbReference type="EMBL" id="JACHXD010000015">
    <property type="protein sequence ID" value="MBB3121282.1"/>
    <property type="molecule type" value="Genomic_DNA"/>
</dbReference>
<comment type="caution">
    <text evidence="1">The sequence shown here is derived from an EMBL/GenBank/DDBJ whole genome shotgun (WGS) entry which is preliminary data.</text>
</comment>
<sequence length="271" mass="31019">MTEMTRQEGLRNIILMHEEIYENDVVMLLRGKCQGKGVTLLSLATHIKAKAIYSYFVENDLKKSKQYFHLSAKLALASFGENEGASFGSGRWFLTALFSDNKNLIDEYAFLRNYDFIQEHENPASSLFYVHLIQLAILGNDEGVEKKIAIFEKQKNNRMKNVSDLGFYSLLINRDKFSLEKLISGKHANIKSADPVDEDFLSYIGALETKLCWMRGLNVEIDHNLVPMGLMPIRPLGQYDDVYDFLKPEWLPPKQGMLADAVRWIRGEIGI</sequence>